<gene>
    <name evidence="1" type="ORF">Tci_215729</name>
</gene>
<evidence type="ECO:0000313" key="1">
    <source>
        <dbReference type="EMBL" id="GEW43753.1"/>
    </source>
</evidence>
<comment type="caution">
    <text evidence="1">The sequence shown here is derived from an EMBL/GenBank/DDBJ whole genome shotgun (WGS) entry which is preliminary data.</text>
</comment>
<dbReference type="AlphaFoldDB" id="A0A699GUQ9"/>
<organism evidence="1">
    <name type="scientific">Tanacetum cinerariifolium</name>
    <name type="common">Dalmatian daisy</name>
    <name type="synonym">Chrysanthemum cinerariifolium</name>
    <dbReference type="NCBI Taxonomy" id="118510"/>
    <lineage>
        <taxon>Eukaryota</taxon>
        <taxon>Viridiplantae</taxon>
        <taxon>Streptophyta</taxon>
        <taxon>Embryophyta</taxon>
        <taxon>Tracheophyta</taxon>
        <taxon>Spermatophyta</taxon>
        <taxon>Magnoliopsida</taxon>
        <taxon>eudicotyledons</taxon>
        <taxon>Gunneridae</taxon>
        <taxon>Pentapetalae</taxon>
        <taxon>asterids</taxon>
        <taxon>campanulids</taxon>
        <taxon>Asterales</taxon>
        <taxon>Asteraceae</taxon>
        <taxon>Asteroideae</taxon>
        <taxon>Anthemideae</taxon>
        <taxon>Anthemidinae</taxon>
        <taxon>Tanacetum</taxon>
    </lineage>
</organism>
<protein>
    <submittedName>
        <fullName evidence="1">Uncharacterized protein</fullName>
    </submittedName>
</protein>
<proteinExistence type="predicted"/>
<sequence length="197" mass="21681">MADEYLKLWHGGLSTINLIAAMAEVIGLARKGVALVVSEVVVFGLAVDCGKTERPKLQVWLSNLLEKENLFVLNFVDTAINRSCFEVSSQQRPYEDILPQLLLLGRIGPKVDLEKVTFPVPKSPNTHHCRSCEVCVMDTDLIAHLWSLIAGRIHGRKDNTSEAGHENGGATSYGHEKQVVQQYIVAWSKGAKSTVGM</sequence>
<name>A0A699GUQ9_TANCI</name>
<reference evidence="1" key="1">
    <citation type="journal article" date="2019" name="Sci. Rep.">
        <title>Draft genome of Tanacetum cinerariifolium, the natural source of mosquito coil.</title>
        <authorList>
            <person name="Yamashiro T."/>
            <person name="Shiraishi A."/>
            <person name="Satake H."/>
            <person name="Nakayama K."/>
        </authorList>
    </citation>
    <scope>NUCLEOTIDE SEQUENCE</scope>
</reference>
<dbReference type="EMBL" id="BKCJ010058340">
    <property type="protein sequence ID" value="GEW43753.1"/>
    <property type="molecule type" value="Genomic_DNA"/>
</dbReference>
<accession>A0A699GUQ9</accession>